<keyword evidence="3" id="KW-1185">Reference proteome</keyword>
<dbReference type="Proteomes" id="UP001487740">
    <property type="component" value="Unassembled WGS sequence"/>
</dbReference>
<dbReference type="SMART" id="SM00382">
    <property type="entry name" value="AAA"/>
    <property type="match status" value="1"/>
</dbReference>
<accession>A0AAW0SLG1</accession>
<dbReference type="PROSITE" id="PS50162">
    <property type="entry name" value="RECA_2"/>
    <property type="match status" value="1"/>
</dbReference>
<evidence type="ECO:0000259" key="1">
    <source>
        <dbReference type="PROSITE" id="PS50162"/>
    </source>
</evidence>
<dbReference type="PANTHER" id="PTHR46456:SF1">
    <property type="entry name" value="DNA REPAIR PROTEIN RAD51 HOMOLOG 2"/>
    <property type="match status" value="1"/>
</dbReference>
<dbReference type="GO" id="GO:0003697">
    <property type="term" value="F:single-stranded DNA binding"/>
    <property type="evidence" value="ECO:0007669"/>
    <property type="project" value="TreeGrafter"/>
</dbReference>
<organism evidence="2 3">
    <name type="scientific">Scylla paramamosain</name>
    <name type="common">Mud crab</name>
    <dbReference type="NCBI Taxonomy" id="85552"/>
    <lineage>
        <taxon>Eukaryota</taxon>
        <taxon>Metazoa</taxon>
        <taxon>Ecdysozoa</taxon>
        <taxon>Arthropoda</taxon>
        <taxon>Crustacea</taxon>
        <taxon>Multicrustacea</taxon>
        <taxon>Malacostraca</taxon>
        <taxon>Eumalacostraca</taxon>
        <taxon>Eucarida</taxon>
        <taxon>Decapoda</taxon>
        <taxon>Pleocyemata</taxon>
        <taxon>Brachyura</taxon>
        <taxon>Eubrachyura</taxon>
        <taxon>Portunoidea</taxon>
        <taxon>Portunidae</taxon>
        <taxon>Portuninae</taxon>
        <taxon>Scylla</taxon>
    </lineage>
</organism>
<dbReference type="EMBL" id="JARAKH010000049">
    <property type="protein sequence ID" value="KAK8376225.1"/>
    <property type="molecule type" value="Genomic_DNA"/>
</dbReference>
<dbReference type="GO" id="GO:0000724">
    <property type="term" value="P:double-strand break repair via homologous recombination"/>
    <property type="evidence" value="ECO:0007669"/>
    <property type="project" value="InterPro"/>
</dbReference>
<name>A0AAW0SLG1_SCYPA</name>
<reference evidence="2 3" key="1">
    <citation type="submission" date="2023-03" db="EMBL/GenBank/DDBJ databases">
        <title>High-quality genome of Scylla paramamosain provides insights in environmental adaptation.</title>
        <authorList>
            <person name="Zhang L."/>
        </authorList>
    </citation>
    <scope>NUCLEOTIDE SEQUENCE [LARGE SCALE GENOMIC DNA]</scope>
    <source>
        <strain evidence="2">LZ_2023a</strain>
        <tissue evidence="2">Muscle</tissue>
    </source>
</reference>
<dbReference type="InterPro" id="IPR003593">
    <property type="entry name" value="AAA+_ATPase"/>
</dbReference>
<evidence type="ECO:0000313" key="2">
    <source>
        <dbReference type="EMBL" id="KAK8376225.1"/>
    </source>
</evidence>
<dbReference type="InterPro" id="IPR013632">
    <property type="entry name" value="Rad51_C"/>
</dbReference>
<feature type="domain" description="RecA family profile 1" evidence="1">
    <location>
        <begin position="75"/>
        <end position="247"/>
    </location>
</feature>
<dbReference type="GO" id="GO:0140664">
    <property type="term" value="F:ATP-dependent DNA damage sensor activity"/>
    <property type="evidence" value="ECO:0007669"/>
    <property type="project" value="InterPro"/>
</dbReference>
<dbReference type="GO" id="GO:0005524">
    <property type="term" value="F:ATP binding"/>
    <property type="evidence" value="ECO:0007669"/>
    <property type="project" value="InterPro"/>
</dbReference>
<dbReference type="GO" id="GO:0003690">
    <property type="term" value="F:double-stranded DNA binding"/>
    <property type="evidence" value="ECO:0007669"/>
    <property type="project" value="TreeGrafter"/>
</dbReference>
<gene>
    <name evidence="2" type="ORF">O3P69_008729</name>
</gene>
<comment type="caution">
    <text evidence="2">The sequence shown here is derived from an EMBL/GenBank/DDBJ whole genome shotgun (WGS) entry which is preliminary data.</text>
</comment>
<dbReference type="AlphaFoldDB" id="A0AAW0SLG1"/>
<evidence type="ECO:0000313" key="3">
    <source>
        <dbReference type="Proteomes" id="UP001487740"/>
    </source>
</evidence>
<dbReference type="InterPro" id="IPR027417">
    <property type="entry name" value="P-loop_NTPase"/>
</dbReference>
<dbReference type="GO" id="GO:0000400">
    <property type="term" value="F:four-way junction DNA binding"/>
    <property type="evidence" value="ECO:0007669"/>
    <property type="project" value="TreeGrafter"/>
</dbReference>
<dbReference type="SUPFAM" id="SSF52540">
    <property type="entry name" value="P-loop containing nucleoside triphosphate hydrolases"/>
    <property type="match status" value="1"/>
</dbReference>
<dbReference type="InterPro" id="IPR030548">
    <property type="entry name" value="RAD51B"/>
</dbReference>
<protein>
    <recommendedName>
        <fullName evidence="1">RecA family profile 1 domain-containing protein</fullName>
    </recommendedName>
</protein>
<dbReference type="InterPro" id="IPR020588">
    <property type="entry name" value="RecA_ATP-bd"/>
</dbReference>
<dbReference type="GO" id="GO:0005657">
    <property type="term" value="C:replication fork"/>
    <property type="evidence" value="ECO:0007669"/>
    <property type="project" value="TreeGrafter"/>
</dbReference>
<dbReference type="Pfam" id="PF08423">
    <property type="entry name" value="Rad51"/>
    <property type="match status" value="1"/>
</dbReference>
<dbReference type="PANTHER" id="PTHR46456">
    <property type="entry name" value="DNA REPAIR PROTEIN RAD51 HOMOLOG 2"/>
    <property type="match status" value="1"/>
</dbReference>
<dbReference type="Gene3D" id="3.40.50.300">
    <property type="entry name" value="P-loop containing nucleotide triphosphate hydrolases"/>
    <property type="match status" value="1"/>
</dbReference>
<dbReference type="GO" id="GO:0033063">
    <property type="term" value="C:Rad51B-Rad51C-Rad51D-XRCC2 complex"/>
    <property type="evidence" value="ECO:0007669"/>
    <property type="project" value="InterPro"/>
</dbReference>
<proteinExistence type="predicted"/>
<sequence>MSYRKLSSLPLQEYVKSSLSKTSLRTVKDVLLLSPLTVMNMLHLSADQCKEFMDYLFSLCVPPKFTAYEMEEMEQHNNIPLGSKALDTLLHGGLLSGSLTEFVGPPGVGKTQWCLYITTKVLAGGRGGVHPSAIYIDTESAVRPERIVEMMTNKYPELSSEIPQFLSRIHMFRPRTATSMLEILDSLECIVVEKDARVVIVDSIASMAVSLSASSMQSKASQLSSWAAKLKSLAHQLNICVIVTNQITTVHKPQLPEPSSGVGPQPHPQEQVVDRRESVLNQEDRVVDAAAPVPRLPDHTGLVFALYLNRVCHPSTGQCLDSLHHHTTHPAVLYRFSSQADCNCQVSSFAICHLQLHYHTWWYHHSRERLLLLLLWTRPRPVQDPSAEGHTPGHCLTLTHLTLPSS</sequence>